<dbReference type="SUPFAM" id="SSF161098">
    <property type="entry name" value="MetI-like"/>
    <property type="match status" value="1"/>
</dbReference>
<evidence type="ECO:0000256" key="5">
    <source>
        <dbReference type="ARBA" id="ARBA00022692"/>
    </source>
</evidence>
<dbReference type="Pfam" id="PF00528">
    <property type="entry name" value="BPD_transp_1"/>
    <property type="match status" value="1"/>
</dbReference>
<dbReference type="eggNOG" id="COG1173">
    <property type="taxonomic scope" value="Bacteria"/>
</dbReference>
<dbReference type="Proteomes" id="UP000027997">
    <property type="component" value="Unassembled WGS sequence"/>
</dbReference>
<evidence type="ECO:0000313" key="14">
    <source>
        <dbReference type="EMBL" id="KEI69452.1"/>
    </source>
</evidence>
<sequence>MSLLAKPNDRMAAVLDQQAEACIDEIAGRSLWQDARIRLMRNKAAVVSMIILTIITLLAIFAPWLSSHPFDEVYWDFIQVAPNFSEGFWFGTDENGRDLFVRTLYGARVSLMVGLVATTVSLIIGVTYGAVAGYMGGRVDNLMMRFVDILYSLPFMFFVIILMVIFGRHIFLIFVALGAVEWLTMARIVRGQTMAIKKKEFIEAAHASGVSTTKIIFRHIVPNILGPVIVYMTLTIPQVILTESFLSFLGLGVQEPLTSWGVLISEGAKVMESAPWMLAFPATFLAVTLFCFNFIGDGLRDALDPKDR</sequence>
<dbReference type="PROSITE" id="PS50928">
    <property type="entry name" value="ABC_TM1"/>
    <property type="match status" value="1"/>
</dbReference>
<evidence type="ECO:0000256" key="10">
    <source>
        <dbReference type="ARBA" id="ARBA00024202"/>
    </source>
</evidence>
<evidence type="ECO:0000256" key="3">
    <source>
        <dbReference type="ARBA" id="ARBA00022475"/>
    </source>
</evidence>
<evidence type="ECO:0000256" key="1">
    <source>
        <dbReference type="ARBA" id="ARBA00004429"/>
    </source>
</evidence>
<dbReference type="InterPro" id="IPR050366">
    <property type="entry name" value="BP-dependent_transpt_permease"/>
</dbReference>
<feature type="transmembrane region" description="Helical" evidence="12">
    <location>
        <begin position="273"/>
        <end position="296"/>
    </location>
</feature>
<dbReference type="STRING" id="305900.GV64_00725"/>
<evidence type="ECO:0000256" key="2">
    <source>
        <dbReference type="ARBA" id="ARBA00022448"/>
    </source>
</evidence>
<dbReference type="PANTHER" id="PTHR43386">
    <property type="entry name" value="OLIGOPEPTIDE TRANSPORT SYSTEM PERMEASE PROTEIN APPC"/>
    <property type="match status" value="1"/>
</dbReference>
<evidence type="ECO:0000256" key="8">
    <source>
        <dbReference type="ARBA" id="ARBA00022989"/>
    </source>
</evidence>
<evidence type="ECO:0000259" key="13">
    <source>
        <dbReference type="PROSITE" id="PS50928"/>
    </source>
</evidence>
<evidence type="ECO:0000256" key="11">
    <source>
        <dbReference type="ARBA" id="ARBA00072251"/>
    </source>
</evidence>
<evidence type="ECO:0000256" key="9">
    <source>
        <dbReference type="ARBA" id="ARBA00023136"/>
    </source>
</evidence>
<keyword evidence="3" id="KW-1003">Cell membrane</keyword>
<dbReference type="CDD" id="cd06261">
    <property type="entry name" value="TM_PBP2"/>
    <property type="match status" value="1"/>
</dbReference>
<gene>
    <name evidence="14" type="ORF">GV64_00725</name>
</gene>
<dbReference type="RefSeq" id="WP_020582534.1">
    <property type="nucleotide sequence ID" value="NZ_JOJP01000001.1"/>
</dbReference>
<evidence type="ECO:0000256" key="7">
    <source>
        <dbReference type="ARBA" id="ARBA00022927"/>
    </source>
</evidence>
<accession>A0A081K5M6</accession>
<feature type="transmembrane region" description="Helical" evidence="12">
    <location>
        <begin position="44"/>
        <end position="65"/>
    </location>
</feature>
<dbReference type="GO" id="GO:0015833">
    <property type="term" value="P:peptide transport"/>
    <property type="evidence" value="ECO:0007669"/>
    <property type="project" value="UniProtKB-KW"/>
</dbReference>
<dbReference type="EMBL" id="JOJP01000001">
    <property type="protein sequence ID" value="KEI69452.1"/>
    <property type="molecule type" value="Genomic_DNA"/>
</dbReference>
<dbReference type="Gene3D" id="1.10.3720.10">
    <property type="entry name" value="MetI-like"/>
    <property type="match status" value="1"/>
</dbReference>
<keyword evidence="6" id="KW-0571">Peptide transport</keyword>
<dbReference type="InterPro" id="IPR035906">
    <property type="entry name" value="MetI-like_sf"/>
</dbReference>
<dbReference type="InterPro" id="IPR000515">
    <property type="entry name" value="MetI-like"/>
</dbReference>
<keyword evidence="8 12" id="KW-1133">Transmembrane helix</keyword>
<dbReference type="Pfam" id="PF12911">
    <property type="entry name" value="OppC_N"/>
    <property type="match status" value="1"/>
</dbReference>
<keyword evidence="15" id="KW-1185">Reference proteome</keyword>
<feature type="transmembrane region" description="Helical" evidence="12">
    <location>
        <begin position="171"/>
        <end position="189"/>
    </location>
</feature>
<reference evidence="14 15" key="1">
    <citation type="submission" date="2014-06" db="EMBL/GenBank/DDBJ databases">
        <title>Whole Genome Sequences of Three Symbiotic Endozoicomonas Bacteria.</title>
        <authorList>
            <person name="Neave M.J."/>
            <person name="Apprill A."/>
            <person name="Voolstra C.R."/>
        </authorList>
    </citation>
    <scope>NUCLEOTIDE SEQUENCE [LARGE SCALE GENOMIC DNA]</scope>
    <source>
        <strain evidence="14 15">DSM 22380</strain>
    </source>
</reference>
<evidence type="ECO:0000313" key="15">
    <source>
        <dbReference type="Proteomes" id="UP000027997"/>
    </source>
</evidence>
<feature type="transmembrane region" description="Helical" evidence="12">
    <location>
        <begin position="228"/>
        <end position="253"/>
    </location>
</feature>
<keyword evidence="2 12" id="KW-0813">Transport</keyword>
<keyword evidence="5 12" id="KW-0812">Transmembrane</keyword>
<dbReference type="GO" id="GO:0015031">
    <property type="term" value="P:protein transport"/>
    <property type="evidence" value="ECO:0007669"/>
    <property type="project" value="UniProtKB-KW"/>
</dbReference>
<comment type="similarity">
    <text evidence="10">Belongs to the binding-protein-dependent transport system permease family. OppBC subfamily.</text>
</comment>
<evidence type="ECO:0000256" key="12">
    <source>
        <dbReference type="RuleBase" id="RU363032"/>
    </source>
</evidence>
<comment type="subcellular location">
    <subcellularLocation>
        <location evidence="1">Cell inner membrane</location>
        <topology evidence="1">Multi-pass membrane protein</topology>
    </subcellularLocation>
    <subcellularLocation>
        <location evidence="12">Cell membrane</location>
        <topology evidence="12">Multi-pass membrane protein</topology>
    </subcellularLocation>
</comment>
<organism evidence="14 15">
    <name type="scientific">Endozoicomonas elysicola</name>
    <dbReference type="NCBI Taxonomy" id="305900"/>
    <lineage>
        <taxon>Bacteria</taxon>
        <taxon>Pseudomonadati</taxon>
        <taxon>Pseudomonadota</taxon>
        <taxon>Gammaproteobacteria</taxon>
        <taxon>Oceanospirillales</taxon>
        <taxon>Endozoicomonadaceae</taxon>
        <taxon>Endozoicomonas</taxon>
    </lineage>
</organism>
<keyword evidence="7" id="KW-0653">Protein transport</keyword>
<evidence type="ECO:0000256" key="4">
    <source>
        <dbReference type="ARBA" id="ARBA00022519"/>
    </source>
</evidence>
<proteinExistence type="inferred from homology"/>
<dbReference type="GO" id="GO:0055085">
    <property type="term" value="P:transmembrane transport"/>
    <property type="evidence" value="ECO:0007669"/>
    <property type="project" value="InterPro"/>
</dbReference>
<protein>
    <recommendedName>
        <fullName evidence="11">Oligopeptide transport system permease protein OppC</fullName>
    </recommendedName>
</protein>
<feature type="domain" description="ABC transmembrane type-1" evidence="13">
    <location>
        <begin position="107"/>
        <end position="296"/>
    </location>
</feature>
<feature type="transmembrane region" description="Helical" evidence="12">
    <location>
        <begin position="109"/>
        <end position="134"/>
    </location>
</feature>
<feature type="transmembrane region" description="Helical" evidence="12">
    <location>
        <begin position="146"/>
        <end position="165"/>
    </location>
</feature>
<name>A0A081K5M6_9GAMM</name>
<keyword evidence="9 12" id="KW-0472">Membrane</keyword>
<dbReference type="AlphaFoldDB" id="A0A081K5M6"/>
<dbReference type="PANTHER" id="PTHR43386:SF2">
    <property type="entry name" value="OLIGOPEPTIDE TRANSPORT SYSTEM PERMEASE PROTEIN OPPC"/>
    <property type="match status" value="1"/>
</dbReference>
<keyword evidence="4" id="KW-0997">Cell inner membrane</keyword>
<comment type="caution">
    <text evidence="14">The sequence shown here is derived from an EMBL/GenBank/DDBJ whole genome shotgun (WGS) entry which is preliminary data.</text>
</comment>
<dbReference type="InterPro" id="IPR025966">
    <property type="entry name" value="OppC_N"/>
</dbReference>
<evidence type="ECO:0000256" key="6">
    <source>
        <dbReference type="ARBA" id="ARBA00022856"/>
    </source>
</evidence>
<dbReference type="GO" id="GO:0005886">
    <property type="term" value="C:plasma membrane"/>
    <property type="evidence" value="ECO:0007669"/>
    <property type="project" value="UniProtKB-SubCell"/>
</dbReference>